<evidence type="ECO:0000256" key="1">
    <source>
        <dbReference type="SAM" id="MobiDB-lite"/>
    </source>
</evidence>
<name>A0ABU9AX52_9BACT</name>
<feature type="region of interest" description="Disordered" evidence="1">
    <location>
        <begin position="28"/>
        <end position="56"/>
    </location>
</feature>
<sequence length="517" mass="57484">MMKPSHLLLVGSHLAVLGLVYGIARSNANTGTTEDTTSRHPTKVSDRSTTASTSTGDGPALLASFIEANAHKTYTSPYDSLKATLPVATDPEAAAREAIAAFASHPWPDLRDWEASIRRLTEAQVRVLHWLRQSNDPAKVLEFLFTGEHATKNPNLGNPWEPAIFDVATQQGILKSWPWLLKSGAHETIASAALKEMKSGGGLRLILSLESAMAGDPQGASFNMLMSGRGSGSFYQAVGKEAGFDSRESIYGMAMGQQDPNSRAELLLGFARSSEEAATWLLQQPKLDPELAKRINQEKNQWIIDDRSQDYEHRLEAFQERNGEKGDRQGQLDDLVRTDLNKVLTEGRDWRYEFRHGTATLDEVVAATRAAMPAIPPDGEQALTVSLYRHLAEENPAKALPLLDALPEEERRNVLFDSTWQSMVNVNPDDFLTFTSSLPEPVTATEKDLRTKGWNWKARGFLQRYGDDYVEWVQQMPEGIDKDTAMNSLIWATREQNPAAARKLNEQLFPPQTDEKK</sequence>
<reference evidence="2 3" key="1">
    <citation type="submission" date="2024-04" db="EMBL/GenBank/DDBJ databases">
        <title>Luteolibacter sp. isolated from soil.</title>
        <authorList>
            <person name="An J."/>
        </authorList>
    </citation>
    <scope>NUCLEOTIDE SEQUENCE [LARGE SCALE GENOMIC DNA]</scope>
    <source>
        <strain evidence="2 3">Y139</strain>
    </source>
</reference>
<dbReference type="EMBL" id="JBBUKT010000005">
    <property type="protein sequence ID" value="MEK7951559.1"/>
    <property type="molecule type" value="Genomic_DNA"/>
</dbReference>
<dbReference type="RefSeq" id="WP_341405174.1">
    <property type="nucleotide sequence ID" value="NZ_JBBUKT010000005.1"/>
</dbReference>
<comment type="caution">
    <text evidence="2">The sequence shown here is derived from an EMBL/GenBank/DDBJ whole genome shotgun (WGS) entry which is preliminary data.</text>
</comment>
<proteinExistence type="predicted"/>
<protein>
    <recommendedName>
        <fullName evidence="4">Lytic murein transglycosylase</fullName>
    </recommendedName>
</protein>
<gene>
    <name evidence="2" type="ORF">WKV53_13670</name>
</gene>
<evidence type="ECO:0000313" key="3">
    <source>
        <dbReference type="Proteomes" id="UP001371305"/>
    </source>
</evidence>
<organism evidence="2 3">
    <name type="scientific">Luteolibacter soli</name>
    <dbReference type="NCBI Taxonomy" id="3135280"/>
    <lineage>
        <taxon>Bacteria</taxon>
        <taxon>Pseudomonadati</taxon>
        <taxon>Verrucomicrobiota</taxon>
        <taxon>Verrucomicrobiia</taxon>
        <taxon>Verrucomicrobiales</taxon>
        <taxon>Verrucomicrobiaceae</taxon>
        <taxon>Luteolibacter</taxon>
    </lineage>
</organism>
<accession>A0ABU9AX52</accession>
<dbReference type="Proteomes" id="UP001371305">
    <property type="component" value="Unassembled WGS sequence"/>
</dbReference>
<keyword evidence="3" id="KW-1185">Reference proteome</keyword>
<evidence type="ECO:0000313" key="2">
    <source>
        <dbReference type="EMBL" id="MEK7951559.1"/>
    </source>
</evidence>
<feature type="compositionally biased region" description="Polar residues" evidence="1">
    <location>
        <begin position="47"/>
        <end position="56"/>
    </location>
</feature>
<evidence type="ECO:0008006" key="4">
    <source>
        <dbReference type="Google" id="ProtNLM"/>
    </source>
</evidence>